<keyword evidence="1" id="KW-1133">Transmembrane helix</keyword>
<protein>
    <submittedName>
        <fullName evidence="2">Uncharacterized protein</fullName>
    </submittedName>
</protein>
<dbReference type="Proteomes" id="UP000832011">
    <property type="component" value="Chromosome"/>
</dbReference>
<evidence type="ECO:0000256" key="1">
    <source>
        <dbReference type="SAM" id="Phobius"/>
    </source>
</evidence>
<keyword evidence="1" id="KW-0812">Transmembrane</keyword>
<dbReference type="EMBL" id="CP091511">
    <property type="protein sequence ID" value="UOO89055.1"/>
    <property type="molecule type" value="Genomic_DNA"/>
</dbReference>
<feature type="transmembrane region" description="Helical" evidence="1">
    <location>
        <begin position="20"/>
        <end position="42"/>
    </location>
</feature>
<organism evidence="2 3">
    <name type="scientific">Vitreoscilla massiliensis</name>
    <dbReference type="NCBI Taxonomy" id="1689272"/>
    <lineage>
        <taxon>Bacteria</taxon>
        <taxon>Pseudomonadati</taxon>
        <taxon>Pseudomonadota</taxon>
        <taxon>Betaproteobacteria</taxon>
        <taxon>Neisseriales</taxon>
        <taxon>Neisseriaceae</taxon>
        <taxon>Vitreoscilla</taxon>
    </lineage>
</organism>
<reference evidence="2 3" key="1">
    <citation type="journal article" date="2022" name="Res Sq">
        <title>Evolution of multicellular longitudinally dividing oral cavity symbionts (Neisseriaceae).</title>
        <authorList>
            <person name="Nyongesa S."/>
            <person name="Weber P."/>
            <person name="Bernet E."/>
            <person name="Pullido F."/>
            <person name="Nieckarz M."/>
            <person name="Delaby M."/>
            <person name="Nieves C."/>
            <person name="Viehboeck T."/>
            <person name="Krause N."/>
            <person name="Rivera-Millot A."/>
            <person name="Nakamura A."/>
            <person name="Vischer N."/>
            <person name="VanNieuwenhze M."/>
            <person name="Brun Y."/>
            <person name="Cava F."/>
            <person name="Bulgheresi S."/>
            <person name="Veyrier F."/>
        </authorList>
    </citation>
    <scope>NUCLEOTIDE SEQUENCE [LARGE SCALE GENOMIC DNA]</scope>
    <source>
        <strain evidence="2 3">SN4</strain>
    </source>
</reference>
<gene>
    <name evidence="2" type="ORF">LVJ82_16655</name>
</gene>
<name>A0ABY4E2M8_9NEIS</name>
<accession>A0ABY4E2M8</accession>
<keyword evidence="1" id="KW-0472">Membrane</keyword>
<evidence type="ECO:0000313" key="2">
    <source>
        <dbReference type="EMBL" id="UOO89055.1"/>
    </source>
</evidence>
<keyword evidence="3" id="KW-1185">Reference proteome</keyword>
<sequence length="52" mass="5894">MFDLEVLLPDFLSILEAVPLTLAMAITVFILSTLFGGLYAYIEHKRIPVLRE</sequence>
<proteinExistence type="predicted"/>
<evidence type="ECO:0000313" key="3">
    <source>
        <dbReference type="Proteomes" id="UP000832011"/>
    </source>
</evidence>
<dbReference type="RefSeq" id="WP_199822598.1">
    <property type="nucleotide sequence ID" value="NZ_CABKVG010000010.1"/>
</dbReference>